<organism evidence="5 6">
    <name type="scientific">Spartinivicinus marinus</name>
    <dbReference type="NCBI Taxonomy" id="2994442"/>
    <lineage>
        <taxon>Bacteria</taxon>
        <taxon>Pseudomonadati</taxon>
        <taxon>Pseudomonadota</taxon>
        <taxon>Gammaproteobacteria</taxon>
        <taxon>Oceanospirillales</taxon>
        <taxon>Zooshikellaceae</taxon>
        <taxon>Spartinivicinus</taxon>
    </lineage>
</organism>
<keyword evidence="6" id="KW-1185">Reference proteome</keyword>
<evidence type="ECO:0000256" key="1">
    <source>
        <dbReference type="ARBA" id="ARBA00022722"/>
    </source>
</evidence>
<evidence type="ECO:0000259" key="4">
    <source>
        <dbReference type="PROSITE" id="PS50830"/>
    </source>
</evidence>
<keyword evidence="1" id="KW-0540">Nuclease</keyword>
<dbReference type="Proteomes" id="UP000569732">
    <property type="component" value="Unassembled WGS sequence"/>
</dbReference>
<dbReference type="AlphaFoldDB" id="A0A853I2M2"/>
<dbReference type="InterPro" id="IPR016071">
    <property type="entry name" value="Staphylococal_nuclease_OB-fold"/>
</dbReference>
<keyword evidence="2" id="KW-0255">Endonuclease</keyword>
<dbReference type="SMART" id="SM00318">
    <property type="entry name" value="SNc"/>
    <property type="match status" value="1"/>
</dbReference>
<name>A0A853I2M2_9GAMM</name>
<accession>A0A853I2M2</accession>
<keyword evidence="3" id="KW-0378">Hydrolase</keyword>
<evidence type="ECO:0000256" key="3">
    <source>
        <dbReference type="ARBA" id="ARBA00022801"/>
    </source>
</evidence>
<evidence type="ECO:0000313" key="5">
    <source>
        <dbReference type="EMBL" id="NYZ66849.1"/>
    </source>
</evidence>
<evidence type="ECO:0000313" key="6">
    <source>
        <dbReference type="Proteomes" id="UP000569732"/>
    </source>
</evidence>
<reference evidence="5 6" key="1">
    <citation type="submission" date="2020-07" db="EMBL/GenBank/DDBJ databases">
        <title>Endozoicomonas sp. nov., isolated from sediment.</title>
        <authorList>
            <person name="Gu T."/>
        </authorList>
    </citation>
    <scope>NUCLEOTIDE SEQUENCE [LARGE SCALE GENOMIC DNA]</scope>
    <source>
        <strain evidence="5 6">SM1973</strain>
    </source>
</reference>
<sequence length="225" mass="25340">MAKVLDGDTLLLKSGDKVRLIGVNTPEQATEIHQAEPFAMQATQATKTFFNNQPMIKLKLGKEPKDHYGRILAYVARSDGMLLSEYLVAHGLAFYLAIPPNLDLLVCLMATEQQARRQQTGLWKRYRPTTAQTIKQAGFSLVTGKVEKISQAANGVWIDLAGKLALFIPKNNLKYFSRSAFDQINGRLVEVRGWLIDRRAGGRKLKKGRKRWMMKISHPASIIFK</sequence>
<dbReference type="GO" id="GO:0016787">
    <property type="term" value="F:hydrolase activity"/>
    <property type="evidence" value="ECO:0007669"/>
    <property type="project" value="UniProtKB-KW"/>
</dbReference>
<dbReference type="EMBL" id="JACCKB010000018">
    <property type="protein sequence ID" value="NYZ66849.1"/>
    <property type="molecule type" value="Genomic_DNA"/>
</dbReference>
<protein>
    <submittedName>
        <fullName evidence="5">Thermonuclease family protein</fullName>
    </submittedName>
</protein>
<proteinExistence type="predicted"/>
<dbReference type="InterPro" id="IPR035437">
    <property type="entry name" value="SNase_OB-fold_sf"/>
</dbReference>
<comment type="caution">
    <text evidence="5">The sequence shown here is derived from an EMBL/GenBank/DDBJ whole genome shotgun (WGS) entry which is preliminary data.</text>
</comment>
<dbReference type="Gene3D" id="2.40.50.90">
    <property type="match status" value="1"/>
</dbReference>
<dbReference type="Pfam" id="PF00565">
    <property type="entry name" value="SNase"/>
    <property type="match status" value="1"/>
</dbReference>
<dbReference type="PANTHER" id="PTHR12302:SF3">
    <property type="entry name" value="SERINE_THREONINE-PROTEIN KINASE 31"/>
    <property type="match status" value="1"/>
</dbReference>
<dbReference type="PANTHER" id="PTHR12302">
    <property type="entry name" value="EBNA2 BINDING PROTEIN P100"/>
    <property type="match status" value="1"/>
</dbReference>
<dbReference type="SUPFAM" id="SSF50199">
    <property type="entry name" value="Staphylococcal nuclease"/>
    <property type="match status" value="1"/>
</dbReference>
<gene>
    <name evidence="5" type="ORF">H0A36_12580</name>
</gene>
<dbReference type="GO" id="GO:0004519">
    <property type="term" value="F:endonuclease activity"/>
    <property type="evidence" value="ECO:0007669"/>
    <property type="project" value="UniProtKB-KW"/>
</dbReference>
<dbReference type="PROSITE" id="PS50830">
    <property type="entry name" value="TNASE_3"/>
    <property type="match status" value="1"/>
</dbReference>
<evidence type="ECO:0000256" key="2">
    <source>
        <dbReference type="ARBA" id="ARBA00022759"/>
    </source>
</evidence>
<feature type="domain" description="TNase-like" evidence="4">
    <location>
        <begin position="1"/>
        <end position="125"/>
    </location>
</feature>